<dbReference type="Pfam" id="PF02746">
    <property type="entry name" value="MR_MLE_N"/>
    <property type="match status" value="1"/>
</dbReference>
<dbReference type="GO" id="GO:0043748">
    <property type="term" value="F:O-succinylbenzoate synthase activity"/>
    <property type="evidence" value="ECO:0007669"/>
    <property type="project" value="UniProtKB-EC"/>
</dbReference>
<comment type="similarity">
    <text evidence="7">Belongs to the mandelate racemase/muconate lactonizing enzyme family. MenC type 2 subfamily.</text>
</comment>
<evidence type="ECO:0000259" key="8">
    <source>
        <dbReference type="SMART" id="SM00922"/>
    </source>
</evidence>
<dbReference type="InterPro" id="IPR013341">
    <property type="entry name" value="Mandelate_racemase_N_dom"/>
</dbReference>
<dbReference type="AlphaFoldDB" id="A0A940P853"/>
<evidence type="ECO:0000256" key="4">
    <source>
        <dbReference type="ARBA" id="ARBA00022842"/>
    </source>
</evidence>
<dbReference type="PANTHER" id="PTHR48073">
    <property type="entry name" value="O-SUCCINYLBENZOATE SYNTHASE-RELATED"/>
    <property type="match status" value="1"/>
</dbReference>
<dbReference type="SUPFAM" id="SSF54826">
    <property type="entry name" value="Enolase N-terminal domain-like"/>
    <property type="match status" value="1"/>
</dbReference>
<gene>
    <name evidence="7 9" type="primary">menC</name>
    <name evidence="9" type="ORF">I6N95_01670</name>
</gene>
<feature type="binding site" evidence="7">
    <location>
        <position position="214"/>
    </location>
    <ligand>
        <name>Mg(2+)</name>
        <dbReference type="ChEBI" id="CHEBI:18420"/>
    </ligand>
</feature>
<dbReference type="SMART" id="SM00922">
    <property type="entry name" value="MR_MLE"/>
    <property type="match status" value="1"/>
</dbReference>
<dbReference type="GO" id="GO:0016854">
    <property type="term" value="F:racemase and epimerase activity"/>
    <property type="evidence" value="ECO:0007669"/>
    <property type="project" value="UniProtKB-ARBA"/>
</dbReference>
<comment type="catalytic activity">
    <reaction evidence="7">
        <text>(1R,6R)-6-hydroxy-2-succinyl-cyclohexa-2,4-diene-1-carboxylate = 2-succinylbenzoate + H2O</text>
        <dbReference type="Rhea" id="RHEA:10196"/>
        <dbReference type="ChEBI" id="CHEBI:15377"/>
        <dbReference type="ChEBI" id="CHEBI:18325"/>
        <dbReference type="ChEBI" id="CHEBI:58689"/>
        <dbReference type="EC" id="4.2.1.113"/>
    </reaction>
</comment>
<feature type="domain" description="Mandelate racemase/muconate lactonizing enzyme C-terminal" evidence="8">
    <location>
        <begin position="143"/>
        <end position="235"/>
    </location>
</feature>
<evidence type="ECO:0000256" key="5">
    <source>
        <dbReference type="ARBA" id="ARBA00023239"/>
    </source>
</evidence>
<dbReference type="EMBL" id="JAEEGA010000001">
    <property type="protein sequence ID" value="MBP1039707.1"/>
    <property type="molecule type" value="Genomic_DNA"/>
</dbReference>
<evidence type="ECO:0000313" key="9">
    <source>
        <dbReference type="EMBL" id="MBP1039707.1"/>
    </source>
</evidence>
<feature type="binding site" evidence="7">
    <location>
        <position position="189"/>
    </location>
    <ligand>
        <name>Mg(2+)</name>
        <dbReference type="ChEBI" id="CHEBI:18420"/>
    </ligand>
</feature>
<comment type="caution">
    <text evidence="9">The sequence shown here is derived from an EMBL/GenBank/DDBJ whole genome shotgun (WGS) entry which is preliminary data.</text>
</comment>
<dbReference type="Proteomes" id="UP000674938">
    <property type="component" value="Unassembled WGS sequence"/>
</dbReference>
<dbReference type="EC" id="4.2.1.113" evidence="6 7"/>
<feature type="active site" description="Proton acceptor" evidence="7">
    <location>
        <position position="263"/>
    </location>
</feature>
<dbReference type="GO" id="GO:0000287">
    <property type="term" value="F:magnesium ion binding"/>
    <property type="evidence" value="ECO:0007669"/>
    <property type="project" value="UniProtKB-UniRule"/>
</dbReference>
<reference evidence="9" key="1">
    <citation type="submission" date="2020-12" db="EMBL/GenBank/DDBJ databases">
        <title>Vagococcus allomyrinae sp. nov. and Enterococcus lavae sp. nov., isolated from the larvae of Allomyrina dichotoma.</title>
        <authorList>
            <person name="Lee S.D."/>
        </authorList>
    </citation>
    <scope>NUCLEOTIDE SEQUENCE</scope>
    <source>
        <strain evidence="9">BWB3-3</strain>
    </source>
</reference>
<dbReference type="SFLD" id="SFLDG00180">
    <property type="entry name" value="muconate_cycloisomerase"/>
    <property type="match status" value="1"/>
</dbReference>
<dbReference type="Pfam" id="PF13378">
    <property type="entry name" value="MR_MLE_C"/>
    <property type="match status" value="1"/>
</dbReference>
<keyword evidence="2 7" id="KW-0474">Menaquinone biosynthesis</keyword>
<evidence type="ECO:0000256" key="2">
    <source>
        <dbReference type="ARBA" id="ARBA00022428"/>
    </source>
</evidence>
<dbReference type="RefSeq" id="WP_209524599.1">
    <property type="nucleotide sequence ID" value="NZ_JAEEGA010000001.1"/>
</dbReference>
<comment type="cofactor">
    <cofactor evidence="1 7">
        <name>a divalent metal cation</name>
        <dbReference type="ChEBI" id="CHEBI:60240"/>
    </cofactor>
</comment>
<feature type="binding site" evidence="7">
    <location>
        <position position="239"/>
    </location>
    <ligand>
        <name>Mg(2+)</name>
        <dbReference type="ChEBI" id="CHEBI:18420"/>
    </ligand>
</feature>
<keyword evidence="10" id="KW-1185">Reference proteome</keyword>
<dbReference type="GO" id="GO:0009234">
    <property type="term" value="P:menaquinone biosynthetic process"/>
    <property type="evidence" value="ECO:0007669"/>
    <property type="project" value="UniProtKB-UniRule"/>
</dbReference>
<proteinExistence type="inferred from homology"/>
<sequence>MRLTKIESYCLRLPLVTPFETSYGTLTTKAFDLIIVTDELGNQGYGELLPFEQPDYLEETLATARIILTDHLLPLLTDRLIEHPQKINDWFLPVRGNQMAKASIETAIWDLYAKRQGKSISHYFKKTRLQLPVGISLGVETNLNKLVTTVEQAVAKGYQRVKLKIKPGYDIEPVKRLRQQFPQLPLMVDANSAYQVTDIPHLKKLDAYQLAMIEQPFAVNDLLDHRHLQQQLATPICLDENIRSLKDCQLADQLGSCRSINLKISRVGGLTEALKIVDYCQQQQLMVWLGGMFEAGVGRALNLHFASQEALAFPGDLSASERYFHEDIITSPFSLVDGFMTVPTGLGLGITLDWAQLNKLGRYRLLYQENRHQ</sequence>
<dbReference type="NCBIfam" id="TIGR01928">
    <property type="entry name" value="menC_lowGC_arch"/>
    <property type="match status" value="1"/>
</dbReference>
<organism evidence="9 10">
    <name type="scientific">Vagococcus allomyrinae</name>
    <dbReference type="NCBI Taxonomy" id="2794353"/>
    <lineage>
        <taxon>Bacteria</taxon>
        <taxon>Bacillati</taxon>
        <taxon>Bacillota</taxon>
        <taxon>Bacilli</taxon>
        <taxon>Lactobacillales</taxon>
        <taxon>Enterococcaceae</taxon>
        <taxon>Vagococcus</taxon>
    </lineage>
</organism>
<dbReference type="CDD" id="cd03317">
    <property type="entry name" value="NAAAR"/>
    <property type="match status" value="1"/>
</dbReference>
<dbReference type="Gene3D" id="3.20.20.120">
    <property type="entry name" value="Enolase-like C-terminal domain"/>
    <property type="match status" value="1"/>
</dbReference>
<dbReference type="SFLD" id="SFLDF00009">
    <property type="entry name" value="o-succinylbenzoate_synthase"/>
    <property type="match status" value="1"/>
</dbReference>
<accession>A0A940P853</accession>
<dbReference type="Gene3D" id="3.30.390.10">
    <property type="entry name" value="Enolase-like, N-terminal domain"/>
    <property type="match status" value="1"/>
</dbReference>
<dbReference type="SFLD" id="SFLDS00001">
    <property type="entry name" value="Enolase"/>
    <property type="match status" value="1"/>
</dbReference>
<keyword evidence="4 7" id="KW-0460">Magnesium</keyword>
<protein>
    <recommendedName>
        <fullName evidence="6 7">o-succinylbenzoate synthase</fullName>
        <shortName evidence="7">OSB synthase</shortName>
        <shortName evidence="7">OSBS</shortName>
        <ecNumber evidence="6 7">4.2.1.113</ecNumber>
    </recommendedName>
    <alternativeName>
        <fullName evidence="7">4-(2'-carboxyphenyl)-4-oxybutyric acid synthase</fullName>
    </alternativeName>
    <alternativeName>
        <fullName evidence="7">o-succinylbenzoic acid synthase</fullName>
    </alternativeName>
</protein>
<dbReference type="PANTHER" id="PTHR48073:SF5">
    <property type="entry name" value="O-SUCCINYLBENZOATE SYNTHASE"/>
    <property type="match status" value="1"/>
</dbReference>
<keyword evidence="3 7" id="KW-0479">Metal-binding</keyword>
<name>A0A940P853_9ENTE</name>
<dbReference type="InterPro" id="IPR013342">
    <property type="entry name" value="Mandelate_racemase_C"/>
</dbReference>
<evidence type="ECO:0000256" key="7">
    <source>
        <dbReference type="HAMAP-Rule" id="MF_01933"/>
    </source>
</evidence>
<dbReference type="InterPro" id="IPR029017">
    <property type="entry name" value="Enolase-like_N"/>
</dbReference>
<comment type="pathway">
    <text evidence="7">Quinol/quinone metabolism; menaquinone biosynthesis.</text>
</comment>
<dbReference type="InterPro" id="IPR036849">
    <property type="entry name" value="Enolase-like_C_sf"/>
</dbReference>
<feature type="active site" description="Proton donor" evidence="7">
    <location>
        <position position="164"/>
    </location>
</feature>
<dbReference type="InterPro" id="IPR029065">
    <property type="entry name" value="Enolase_C-like"/>
</dbReference>
<evidence type="ECO:0000256" key="6">
    <source>
        <dbReference type="ARBA" id="ARBA00029491"/>
    </source>
</evidence>
<dbReference type="InterPro" id="IPR047585">
    <property type="entry name" value="MenC"/>
</dbReference>
<keyword evidence="5 7" id="KW-0456">Lyase</keyword>
<evidence type="ECO:0000256" key="1">
    <source>
        <dbReference type="ARBA" id="ARBA00001968"/>
    </source>
</evidence>
<dbReference type="HAMAP" id="MF_01933">
    <property type="entry name" value="MenC_2"/>
    <property type="match status" value="1"/>
</dbReference>
<comment type="pathway">
    <text evidence="7">Quinol/quinone metabolism; 1,4-dihydroxy-2-naphthoate biosynthesis; 1,4-dihydroxy-2-naphthoate from chorismate: step 4/7.</text>
</comment>
<dbReference type="InterPro" id="IPR010197">
    <property type="entry name" value="OSBS/NAAAR"/>
</dbReference>
<dbReference type="SUPFAM" id="SSF51604">
    <property type="entry name" value="Enolase C-terminal domain-like"/>
    <property type="match status" value="1"/>
</dbReference>
<comment type="function">
    <text evidence="7">Converts 2-succinyl-6-hydroxy-2,4-cyclohexadiene-1-carboxylate (SHCHC) to 2-succinylbenzoate (OSB).</text>
</comment>
<evidence type="ECO:0000256" key="3">
    <source>
        <dbReference type="ARBA" id="ARBA00022723"/>
    </source>
</evidence>
<evidence type="ECO:0000313" key="10">
    <source>
        <dbReference type="Proteomes" id="UP000674938"/>
    </source>
</evidence>